<dbReference type="PANTHER" id="PTHR16524:SF2">
    <property type="entry name" value="CELL DEATH REGULATOR AVEN"/>
    <property type="match status" value="1"/>
</dbReference>
<reference evidence="2 3" key="1">
    <citation type="submission" date="2024-11" db="EMBL/GenBank/DDBJ databases">
        <title>Chromosome-level genome assembly of the freshwater bivalve Anodonta woodiana.</title>
        <authorList>
            <person name="Chen X."/>
        </authorList>
    </citation>
    <scope>NUCLEOTIDE SEQUENCE [LARGE SCALE GENOMIC DNA]</scope>
    <source>
        <strain evidence="2">MN2024</strain>
        <tissue evidence="2">Gills</tissue>
    </source>
</reference>
<feature type="compositionally biased region" description="Polar residues" evidence="1">
    <location>
        <begin position="438"/>
        <end position="452"/>
    </location>
</feature>
<gene>
    <name evidence="2" type="ORF">ACJMK2_038061</name>
</gene>
<feature type="region of interest" description="Disordered" evidence="1">
    <location>
        <begin position="422"/>
        <end position="491"/>
    </location>
</feature>
<dbReference type="InterPro" id="IPR026187">
    <property type="entry name" value="Aven"/>
</dbReference>
<dbReference type="EMBL" id="JBJQND010000006">
    <property type="protein sequence ID" value="KAL3875133.1"/>
    <property type="molecule type" value="Genomic_DNA"/>
</dbReference>
<accession>A0ABD3WPG3</accession>
<dbReference type="AlphaFoldDB" id="A0ABD3WPG3"/>
<evidence type="ECO:0000256" key="1">
    <source>
        <dbReference type="SAM" id="MobiDB-lite"/>
    </source>
</evidence>
<dbReference type="Proteomes" id="UP001634394">
    <property type="component" value="Unassembled WGS sequence"/>
</dbReference>
<evidence type="ECO:0000313" key="3">
    <source>
        <dbReference type="Proteomes" id="UP001634394"/>
    </source>
</evidence>
<keyword evidence="3" id="KW-1185">Reference proteome</keyword>
<organism evidence="2 3">
    <name type="scientific">Sinanodonta woodiana</name>
    <name type="common">Chinese pond mussel</name>
    <name type="synonym">Anodonta woodiana</name>
    <dbReference type="NCBI Taxonomy" id="1069815"/>
    <lineage>
        <taxon>Eukaryota</taxon>
        <taxon>Metazoa</taxon>
        <taxon>Spiralia</taxon>
        <taxon>Lophotrochozoa</taxon>
        <taxon>Mollusca</taxon>
        <taxon>Bivalvia</taxon>
        <taxon>Autobranchia</taxon>
        <taxon>Heteroconchia</taxon>
        <taxon>Palaeoheterodonta</taxon>
        <taxon>Unionida</taxon>
        <taxon>Unionoidea</taxon>
        <taxon>Unionidae</taxon>
        <taxon>Unioninae</taxon>
        <taxon>Sinanodonta</taxon>
    </lineage>
</organism>
<evidence type="ECO:0000313" key="2">
    <source>
        <dbReference type="EMBL" id="KAL3875133.1"/>
    </source>
</evidence>
<sequence length="491" mass="55045">MRPDEHKRKKNALYKKKHGIPPKGKEETSEKPPGQKQTKKEKPKADAREQGQRQLPTRSAANVQPNEDSTSSSGSDEEDISRSQKATFRRREIVSNWARYEEVIDDGSAPPTQRGEDFNKLLNLSGTTGSSLSQFRFRDEEDWGESMSHNGQVLAVDTEDLASVLDCLPLHKLLSIDPMLFSISQIKEQEESAKLNEEMYLQMRATKQKNTLIELKKQNIDIFSDSIPSDDSIIDQTTVTQNGFLDVSLQKDKISSSQKCIGDSLHSGNKNKTVAEKSEKSLLKSAEVNDQSLEKVKPDIKVDDKTESPKKRNEVDLDFLFFLDKPGIKVDDKTESPKKRDEVDLDFLLSLDKPGIKVDDKTKSAKKRDETDLDFLLSLDKPGIKVDEKTKSAKKRDEVDLDFLLSLDKPVYVATADSIKEMDNDVSTDDGSYGNDGTEGQQNSLPQETSEQTEIKSDQNKGSTSTMKDNGVSPGDITEDLEDWLDSMLDS</sequence>
<protein>
    <recommendedName>
        <fullName evidence="4">Cell death regulator Aven</fullName>
    </recommendedName>
</protein>
<feature type="region of interest" description="Disordered" evidence="1">
    <location>
        <begin position="1"/>
        <end position="86"/>
    </location>
</feature>
<dbReference type="PANTHER" id="PTHR16524">
    <property type="entry name" value="CELL DEATH REGULATOR AVEN"/>
    <property type="match status" value="1"/>
</dbReference>
<feature type="compositionally biased region" description="Basic and acidic residues" evidence="1">
    <location>
        <begin position="38"/>
        <end position="51"/>
    </location>
</feature>
<name>A0ABD3WPG3_SINWO</name>
<proteinExistence type="predicted"/>
<comment type="caution">
    <text evidence="2">The sequence shown here is derived from an EMBL/GenBank/DDBJ whole genome shotgun (WGS) entry which is preliminary data.</text>
</comment>
<feature type="compositionally biased region" description="Polar residues" evidence="1">
    <location>
        <begin position="52"/>
        <end position="66"/>
    </location>
</feature>
<evidence type="ECO:0008006" key="4">
    <source>
        <dbReference type="Google" id="ProtNLM"/>
    </source>
</evidence>
<feature type="compositionally biased region" description="Basic residues" evidence="1">
    <location>
        <begin position="7"/>
        <end position="20"/>
    </location>
</feature>